<accession>A0A223E839</accession>
<dbReference type="RefSeq" id="WP_094245911.1">
    <property type="nucleotide sequence ID" value="NZ_CP017703.1"/>
</dbReference>
<dbReference type="AlphaFoldDB" id="A0A223E839"/>
<evidence type="ECO:0000313" key="2">
    <source>
        <dbReference type="Proteomes" id="UP000214606"/>
    </source>
</evidence>
<organism evidence="1 2">
    <name type="scientific">Aeribacillus pallidus</name>
    <dbReference type="NCBI Taxonomy" id="33936"/>
    <lineage>
        <taxon>Bacteria</taxon>
        <taxon>Bacillati</taxon>
        <taxon>Bacillota</taxon>
        <taxon>Bacilli</taxon>
        <taxon>Bacillales</taxon>
        <taxon>Bacillaceae</taxon>
        <taxon>Aeribacillus</taxon>
    </lineage>
</organism>
<protein>
    <recommendedName>
        <fullName evidence="3">Addiction module toxin RelE</fullName>
    </recommendedName>
</protein>
<dbReference type="InterPro" id="IPR009387">
    <property type="entry name" value="HigB-2"/>
</dbReference>
<evidence type="ECO:0008006" key="3">
    <source>
        <dbReference type="Google" id="ProtNLM"/>
    </source>
</evidence>
<sequence>MKNYLKKFPALEEDINDLFENLEKGHLVGEDITGLKLKSNKVFKCRVENKSSNKGKSGGFRIIYYLITFDREIYPLTIYSKNDKEDISKKEIRKLINDYVKNDK</sequence>
<name>A0A223E839_9BACI</name>
<evidence type="ECO:0000313" key="1">
    <source>
        <dbReference type="EMBL" id="ASS91371.1"/>
    </source>
</evidence>
<reference evidence="1 2" key="1">
    <citation type="submission" date="2016-10" db="EMBL/GenBank/DDBJ databases">
        <title>The whole genome sequencing and assembly of Aeribacillus pallidus KCTC3564 strain.</title>
        <authorList>
            <person name="Lee Y.-J."/>
            <person name="Park M.-K."/>
            <person name="Yi H."/>
            <person name="Bahn Y.-S."/>
            <person name="Kim J.F."/>
            <person name="Lee D.-W."/>
        </authorList>
    </citation>
    <scope>NUCLEOTIDE SEQUENCE [LARGE SCALE GENOMIC DNA]</scope>
    <source>
        <strain evidence="1 2">KCTC3564</strain>
    </source>
</reference>
<gene>
    <name evidence="1" type="ORF">AP3564_15120</name>
</gene>
<dbReference type="PIRSF" id="PIRSF039032">
    <property type="entry name" value="HigB-2"/>
    <property type="match status" value="1"/>
</dbReference>
<dbReference type="EMBL" id="CP017703">
    <property type="protein sequence ID" value="ASS91371.1"/>
    <property type="molecule type" value="Genomic_DNA"/>
</dbReference>
<proteinExistence type="predicted"/>
<dbReference type="KEGG" id="apak:AP3564_15120"/>
<dbReference type="Proteomes" id="UP000214606">
    <property type="component" value="Chromosome"/>
</dbReference>